<feature type="domain" description="Serine aminopeptidase S33" evidence="1">
    <location>
        <begin position="89"/>
        <end position="193"/>
    </location>
</feature>
<keyword evidence="3" id="KW-1185">Reference proteome</keyword>
<dbReference type="RefSeq" id="WP_339959926.1">
    <property type="nucleotide sequence ID" value="NZ_JAWMWH010000001.1"/>
</dbReference>
<dbReference type="Gene3D" id="3.40.50.1820">
    <property type="entry name" value="alpha/beta hydrolase"/>
    <property type="match status" value="1"/>
</dbReference>
<dbReference type="GO" id="GO:0016787">
    <property type="term" value="F:hydrolase activity"/>
    <property type="evidence" value="ECO:0007669"/>
    <property type="project" value="UniProtKB-KW"/>
</dbReference>
<evidence type="ECO:0000259" key="1">
    <source>
        <dbReference type="Pfam" id="PF12146"/>
    </source>
</evidence>
<name>A0ABU8SJP4_9LACO</name>
<protein>
    <submittedName>
        <fullName evidence="2">Alpha/beta hydrolase</fullName>
    </submittedName>
</protein>
<dbReference type="InterPro" id="IPR022742">
    <property type="entry name" value="Hydrolase_4"/>
</dbReference>
<dbReference type="EMBL" id="JAWMWH010000001">
    <property type="protein sequence ID" value="MEJ6400106.1"/>
    <property type="molecule type" value="Genomic_DNA"/>
</dbReference>
<dbReference type="PANTHER" id="PTHR43358:SF4">
    <property type="entry name" value="ALPHA_BETA HYDROLASE FOLD-1 DOMAIN-CONTAINING PROTEIN"/>
    <property type="match status" value="1"/>
</dbReference>
<evidence type="ECO:0000313" key="2">
    <source>
        <dbReference type="EMBL" id="MEJ6400106.1"/>
    </source>
</evidence>
<proteinExistence type="predicted"/>
<keyword evidence="2" id="KW-0378">Hydrolase</keyword>
<dbReference type="InterPro" id="IPR052920">
    <property type="entry name" value="DNA-binding_regulatory"/>
</dbReference>
<gene>
    <name evidence="2" type="ORF">R4146_02785</name>
</gene>
<comment type="caution">
    <text evidence="2">The sequence shown here is derived from an EMBL/GenBank/DDBJ whole genome shotgun (WGS) entry which is preliminary data.</text>
</comment>
<dbReference type="Proteomes" id="UP001370590">
    <property type="component" value="Unassembled WGS sequence"/>
</dbReference>
<sequence length="312" mass="35852">MAKHSKLPLVLGLPIAAAAGSFALSEYFFKIGMARRTKKPRPSKTLLPYAKEYYHGLKWYKHIHKETWHNFEPATGETMVATYIPNENKTKKTVVIAHGYNGTRETMSGYAKMFYEMGFNILMPDDRGHGESAGKYVSFGWLDQKDYQSWFNKLVDRLGSDCRILLFGVSMGAGIVSMLSGTKLPVQVEAIIADCGYSSVREELGYLLKFRYNLPKYPFEAMVSSINKRRLGYYLNDASTTKQLKKNHLPILIIHGSEDTYVPTYMAYENYRASDSPKQLWIVKGAKHAESFWFKPKEYRQRVSNFLKTYFN</sequence>
<accession>A0ABU8SJP4</accession>
<reference evidence="2 3" key="1">
    <citation type="submission" date="2023-10" db="EMBL/GenBank/DDBJ databases">
        <title>Nicoliella lavandulae sp. nov. isolated from Lavandula angustifolia flowers.</title>
        <authorList>
            <person name="Alcantara C."/>
            <person name="Zuniga M."/>
            <person name="Landete J.M."/>
            <person name="Monedero V."/>
        </authorList>
    </citation>
    <scope>NUCLEOTIDE SEQUENCE [LARGE SCALE GENOMIC DNA]</scope>
    <source>
        <strain evidence="2 3">Es01</strain>
    </source>
</reference>
<dbReference type="Pfam" id="PF12146">
    <property type="entry name" value="Hydrolase_4"/>
    <property type="match status" value="1"/>
</dbReference>
<dbReference type="SUPFAM" id="SSF53474">
    <property type="entry name" value="alpha/beta-Hydrolases"/>
    <property type="match status" value="1"/>
</dbReference>
<dbReference type="InterPro" id="IPR029058">
    <property type="entry name" value="AB_hydrolase_fold"/>
</dbReference>
<dbReference type="PANTHER" id="PTHR43358">
    <property type="entry name" value="ALPHA/BETA-HYDROLASE"/>
    <property type="match status" value="1"/>
</dbReference>
<evidence type="ECO:0000313" key="3">
    <source>
        <dbReference type="Proteomes" id="UP001370590"/>
    </source>
</evidence>
<organism evidence="2 3">
    <name type="scientific">Nicoliella lavandulae</name>
    <dbReference type="NCBI Taxonomy" id="3082954"/>
    <lineage>
        <taxon>Bacteria</taxon>
        <taxon>Bacillati</taxon>
        <taxon>Bacillota</taxon>
        <taxon>Bacilli</taxon>
        <taxon>Lactobacillales</taxon>
        <taxon>Lactobacillaceae</taxon>
        <taxon>Nicoliella</taxon>
    </lineage>
</organism>